<evidence type="ECO:0000256" key="2">
    <source>
        <dbReference type="SAM" id="Phobius"/>
    </source>
</evidence>
<sequence length="439" mass="46492">MLQTTPFQQSKWRTLSWGVYHSGFRSAAPHADSSTAPQRLQQPIQHHCHHILQHRKLDSVRWQQQAQQHRQARASPSPAYFPCLQQRLAYLMDSLISVAMNLSRVRLRLQAVKALEFLRAACSMLPLFLFTLLFMPAAAHAQISMSSGSMDATDAGEHSCRVSSNASSSSSRGSSSSSSSSSSRGSSSRGSRSSKTGVHLEPDFSNHAPLVSSERHESCHRSFEQQQQQQQHQQHQRQSWMTEGSLGMHSNCTSGISCSSSSGSDPGTLSSDLVQAALDMASTPSSPDTVPHIHHSSLALPSHHPSQTALSATASPVSPHPSQLTSDTNSRSTSPSSSYAPSATSAGVTSMSPSLRNSPTTTKANSPVASVSYNPIATAADAASASASALGGHDSSSISGATLNPDQGATPQVCARTFLCLNSKNSVSVCVCKEGGVCK</sequence>
<keyword evidence="2" id="KW-0472">Membrane</keyword>
<gene>
    <name evidence="3" type="ORF">DUNSADRAFT_394</name>
</gene>
<feature type="compositionally biased region" description="Low complexity" evidence="1">
    <location>
        <begin position="225"/>
        <end position="238"/>
    </location>
</feature>
<dbReference type="Proteomes" id="UP000815325">
    <property type="component" value="Unassembled WGS sequence"/>
</dbReference>
<feature type="compositionally biased region" description="Low complexity" evidence="1">
    <location>
        <begin position="325"/>
        <end position="346"/>
    </location>
</feature>
<feature type="region of interest" description="Disordered" evidence="1">
    <location>
        <begin position="148"/>
        <end position="247"/>
    </location>
</feature>
<reference evidence="3" key="1">
    <citation type="submission" date="2017-08" db="EMBL/GenBank/DDBJ databases">
        <authorList>
            <person name="Polle J.E."/>
            <person name="Barry K."/>
            <person name="Cushman J."/>
            <person name="Schmutz J."/>
            <person name="Tran D."/>
            <person name="Hathwaick L.T."/>
            <person name="Yim W.C."/>
            <person name="Jenkins J."/>
            <person name="Mckie-Krisberg Z.M."/>
            <person name="Prochnik S."/>
            <person name="Lindquist E."/>
            <person name="Dockter R.B."/>
            <person name="Adam C."/>
            <person name="Molina H."/>
            <person name="Bunkerborg J."/>
            <person name="Jin E."/>
            <person name="Buchheim M."/>
            <person name="Magnuson J."/>
        </authorList>
    </citation>
    <scope>NUCLEOTIDE SEQUENCE</scope>
    <source>
        <strain evidence="3">CCAP 19/18</strain>
    </source>
</reference>
<evidence type="ECO:0000313" key="3">
    <source>
        <dbReference type="EMBL" id="KAF5839615.1"/>
    </source>
</evidence>
<feature type="compositionally biased region" description="Polar residues" evidence="1">
    <location>
        <begin position="307"/>
        <end position="324"/>
    </location>
</feature>
<name>A0ABQ7GYD5_DUNSA</name>
<feature type="region of interest" description="Disordered" evidence="1">
    <location>
        <begin position="281"/>
        <end position="368"/>
    </location>
</feature>
<keyword evidence="2" id="KW-0812">Transmembrane</keyword>
<keyword evidence="2" id="KW-1133">Transmembrane helix</keyword>
<accession>A0ABQ7GYD5</accession>
<proteinExistence type="predicted"/>
<feature type="compositionally biased region" description="Basic and acidic residues" evidence="1">
    <location>
        <begin position="213"/>
        <end position="223"/>
    </location>
</feature>
<feature type="compositionally biased region" description="Low complexity" evidence="1">
    <location>
        <begin position="296"/>
        <end position="306"/>
    </location>
</feature>
<comment type="caution">
    <text evidence="3">The sequence shown here is derived from an EMBL/GenBank/DDBJ whole genome shotgun (WGS) entry which is preliminary data.</text>
</comment>
<organism evidence="3 4">
    <name type="scientific">Dunaliella salina</name>
    <name type="common">Green alga</name>
    <name type="synonym">Protococcus salinus</name>
    <dbReference type="NCBI Taxonomy" id="3046"/>
    <lineage>
        <taxon>Eukaryota</taxon>
        <taxon>Viridiplantae</taxon>
        <taxon>Chlorophyta</taxon>
        <taxon>core chlorophytes</taxon>
        <taxon>Chlorophyceae</taxon>
        <taxon>CS clade</taxon>
        <taxon>Chlamydomonadales</taxon>
        <taxon>Dunaliellaceae</taxon>
        <taxon>Dunaliella</taxon>
    </lineage>
</organism>
<protein>
    <submittedName>
        <fullName evidence="3">Uncharacterized protein</fullName>
    </submittedName>
</protein>
<feature type="transmembrane region" description="Helical" evidence="2">
    <location>
        <begin position="117"/>
        <end position="139"/>
    </location>
</feature>
<evidence type="ECO:0000256" key="1">
    <source>
        <dbReference type="SAM" id="MobiDB-lite"/>
    </source>
</evidence>
<dbReference type="EMBL" id="MU069538">
    <property type="protein sequence ID" value="KAF5839615.1"/>
    <property type="molecule type" value="Genomic_DNA"/>
</dbReference>
<keyword evidence="4" id="KW-1185">Reference proteome</keyword>
<evidence type="ECO:0000313" key="4">
    <source>
        <dbReference type="Proteomes" id="UP000815325"/>
    </source>
</evidence>
<feature type="compositionally biased region" description="Polar residues" evidence="1">
    <location>
        <begin position="347"/>
        <end position="368"/>
    </location>
</feature>
<feature type="compositionally biased region" description="Low complexity" evidence="1">
    <location>
        <begin position="167"/>
        <end position="194"/>
    </location>
</feature>